<feature type="transmembrane region" description="Helical" evidence="1">
    <location>
        <begin position="142"/>
        <end position="162"/>
    </location>
</feature>
<reference evidence="2" key="2">
    <citation type="submission" date="2025-08" db="UniProtKB">
        <authorList>
            <consortium name="Ensembl"/>
        </authorList>
    </citation>
    <scope>IDENTIFICATION</scope>
</reference>
<reference evidence="2" key="3">
    <citation type="submission" date="2025-09" db="UniProtKB">
        <authorList>
            <consortium name="Ensembl"/>
        </authorList>
    </citation>
    <scope>IDENTIFICATION</scope>
</reference>
<evidence type="ECO:0000313" key="3">
    <source>
        <dbReference type="Proteomes" id="UP000265160"/>
    </source>
</evidence>
<evidence type="ECO:0000256" key="1">
    <source>
        <dbReference type="SAM" id="Phobius"/>
    </source>
</evidence>
<keyword evidence="3" id="KW-1185">Reference proteome</keyword>
<protein>
    <submittedName>
        <fullName evidence="2">Uncharacterized protein</fullName>
    </submittedName>
</protein>
<reference evidence="2 3" key="1">
    <citation type="journal article" date="2014" name="Nature">
        <title>The genomic substrate for adaptive radiation in African cichlid fish.</title>
        <authorList>
            <person name="Brawand D."/>
            <person name="Wagner C.E."/>
            <person name="Li Y.I."/>
            <person name="Malinsky M."/>
            <person name="Keller I."/>
            <person name="Fan S."/>
            <person name="Simakov O."/>
            <person name="Ng A.Y."/>
            <person name="Lim Z.W."/>
            <person name="Bezault E."/>
            <person name="Turner-Maier J."/>
            <person name="Johnson J."/>
            <person name="Alcazar R."/>
            <person name="Noh H.J."/>
            <person name="Russell P."/>
            <person name="Aken B."/>
            <person name="Alfoldi J."/>
            <person name="Amemiya C."/>
            <person name="Azzouzi N."/>
            <person name="Baroiller J.F."/>
            <person name="Barloy-Hubler F."/>
            <person name="Berlin A."/>
            <person name="Bloomquist R."/>
            <person name="Carleton K.L."/>
            <person name="Conte M.A."/>
            <person name="D'Cotta H."/>
            <person name="Eshel O."/>
            <person name="Gaffney L."/>
            <person name="Galibert F."/>
            <person name="Gante H.F."/>
            <person name="Gnerre S."/>
            <person name="Greuter L."/>
            <person name="Guyon R."/>
            <person name="Haddad N.S."/>
            <person name="Haerty W."/>
            <person name="Harris R.M."/>
            <person name="Hofmann H.A."/>
            <person name="Hourlier T."/>
            <person name="Hulata G."/>
            <person name="Jaffe D.B."/>
            <person name="Lara M."/>
            <person name="Lee A.P."/>
            <person name="MacCallum I."/>
            <person name="Mwaiko S."/>
            <person name="Nikaido M."/>
            <person name="Nishihara H."/>
            <person name="Ozouf-Costaz C."/>
            <person name="Penman D.J."/>
            <person name="Przybylski D."/>
            <person name="Rakotomanga M."/>
            <person name="Renn S.C.P."/>
            <person name="Ribeiro F.J."/>
            <person name="Ron M."/>
            <person name="Salzburger W."/>
            <person name="Sanchez-Pulido L."/>
            <person name="Santos M.E."/>
            <person name="Searle S."/>
            <person name="Sharpe T."/>
            <person name="Swofford R."/>
            <person name="Tan F.J."/>
            <person name="Williams L."/>
            <person name="Young S."/>
            <person name="Yin S."/>
            <person name="Okada N."/>
            <person name="Kocher T.D."/>
            <person name="Miska E.A."/>
            <person name="Lander E.S."/>
            <person name="Venkatesh B."/>
            <person name="Fernald R.D."/>
            <person name="Meyer A."/>
            <person name="Ponting C.P."/>
            <person name="Streelman J.T."/>
            <person name="Lindblad-Toh K."/>
            <person name="Seehausen O."/>
            <person name="Di Palma F."/>
        </authorList>
    </citation>
    <scope>NUCLEOTIDE SEQUENCE</scope>
</reference>
<keyword evidence="1" id="KW-0472">Membrane</keyword>
<sequence>MFFIVITFIIIHGCFGMVCVWDFRHWVLGLCSLCWSLVLVFPCLVRLIRSSCFPHLCVISQCLFHPHQPRLVQPSCLHPHQPRLVQPSCLHPHQPRLVQPSCLHPRLVRPSCLHHRLVRPSCLHHRLVRPSCLHRRLVRPSLLFMAVLGWFVFGILDTGFWVCAPSVGPWC</sequence>
<dbReference type="Proteomes" id="UP000265160">
    <property type="component" value="LG1"/>
</dbReference>
<keyword evidence="1" id="KW-1133">Transmembrane helix</keyword>
<organism evidence="2 3">
    <name type="scientific">Maylandia zebra</name>
    <name type="common">zebra mbuna</name>
    <dbReference type="NCBI Taxonomy" id="106582"/>
    <lineage>
        <taxon>Eukaryota</taxon>
        <taxon>Metazoa</taxon>
        <taxon>Chordata</taxon>
        <taxon>Craniata</taxon>
        <taxon>Vertebrata</taxon>
        <taxon>Euteleostomi</taxon>
        <taxon>Actinopterygii</taxon>
        <taxon>Neopterygii</taxon>
        <taxon>Teleostei</taxon>
        <taxon>Neoteleostei</taxon>
        <taxon>Acanthomorphata</taxon>
        <taxon>Ovalentaria</taxon>
        <taxon>Cichlomorphae</taxon>
        <taxon>Cichliformes</taxon>
        <taxon>Cichlidae</taxon>
        <taxon>African cichlids</taxon>
        <taxon>Pseudocrenilabrinae</taxon>
        <taxon>Haplochromini</taxon>
        <taxon>Maylandia</taxon>
        <taxon>Maylandia zebra complex</taxon>
    </lineage>
</organism>
<dbReference type="AlphaFoldDB" id="A0A3P9B3F3"/>
<feature type="transmembrane region" description="Helical" evidence="1">
    <location>
        <begin position="26"/>
        <end position="45"/>
    </location>
</feature>
<evidence type="ECO:0000313" key="2">
    <source>
        <dbReference type="Ensembl" id="ENSMZEP00005004409.1"/>
    </source>
</evidence>
<dbReference type="GeneTree" id="ENSGT00940000176922"/>
<dbReference type="Ensembl" id="ENSMZET00005004611.1">
    <property type="protein sequence ID" value="ENSMZEP00005004409.1"/>
    <property type="gene ID" value="ENSMZEG00005003437.1"/>
</dbReference>
<keyword evidence="1" id="KW-0812">Transmembrane</keyword>
<name>A0A3P9B3F3_9CICH</name>
<accession>A0A3P9B3F3</accession>
<proteinExistence type="predicted"/>